<reference evidence="1" key="1">
    <citation type="submission" date="2023-06" db="EMBL/GenBank/DDBJ databases">
        <title>Genome-scale phylogeny and comparative genomics of the fungal order Sordariales.</title>
        <authorList>
            <consortium name="Lawrence Berkeley National Laboratory"/>
            <person name="Hensen N."/>
            <person name="Bonometti L."/>
            <person name="Westerberg I."/>
            <person name="Brannstrom I.O."/>
            <person name="Guillou S."/>
            <person name="Cros-Aarteil S."/>
            <person name="Calhoun S."/>
            <person name="Haridas S."/>
            <person name="Kuo A."/>
            <person name="Mondo S."/>
            <person name="Pangilinan J."/>
            <person name="Riley R."/>
            <person name="LaButti K."/>
            <person name="Andreopoulos B."/>
            <person name="Lipzen A."/>
            <person name="Chen C."/>
            <person name="Yanf M."/>
            <person name="Daum C."/>
            <person name="Ng V."/>
            <person name="Clum A."/>
            <person name="Steindorff A."/>
            <person name="Ohm R."/>
            <person name="Martin F."/>
            <person name="Silar P."/>
            <person name="Natvig D."/>
            <person name="Lalanne C."/>
            <person name="Gautier V."/>
            <person name="Ament-velasquez S.L."/>
            <person name="Kruys A."/>
            <person name="Hutchinson M.I."/>
            <person name="Powell A.J."/>
            <person name="Barry K."/>
            <person name="Miller A.N."/>
            <person name="Grigoriev I.V."/>
            <person name="Debuchy R."/>
            <person name="Gladieux P."/>
            <person name="Thoren M.H."/>
            <person name="Johannesson H."/>
        </authorList>
    </citation>
    <scope>NUCLEOTIDE SEQUENCE</scope>
    <source>
        <strain evidence="1">SMH2392-1A</strain>
    </source>
</reference>
<dbReference type="AlphaFoldDB" id="A0AA40B6X2"/>
<dbReference type="RefSeq" id="XP_060301564.1">
    <property type="nucleotide sequence ID" value="XM_060433630.1"/>
</dbReference>
<accession>A0AA40B6X2</accession>
<name>A0AA40B6X2_9PEZI</name>
<keyword evidence="2" id="KW-1185">Reference proteome</keyword>
<dbReference type="GeneID" id="85316900"/>
<evidence type="ECO:0000313" key="2">
    <source>
        <dbReference type="Proteomes" id="UP001172101"/>
    </source>
</evidence>
<proteinExistence type="predicted"/>
<gene>
    <name evidence="1" type="ORF">B0T26DRAFT_183776</name>
</gene>
<protein>
    <submittedName>
        <fullName evidence="1">Uncharacterized protein</fullName>
    </submittedName>
</protein>
<organism evidence="1 2">
    <name type="scientific">Lasiosphaeria miniovina</name>
    <dbReference type="NCBI Taxonomy" id="1954250"/>
    <lineage>
        <taxon>Eukaryota</taxon>
        <taxon>Fungi</taxon>
        <taxon>Dikarya</taxon>
        <taxon>Ascomycota</taxon>
        <taxon>Pezizomycotina</taxon>
        <taxon>Sordariomycetes</taxon>
        <taxon>Sordariomycetidae</taxon>
        <taxon>Sordariales</taxon>
        <taxon>Lasiosphaeriaceae</taxon>
        <taxon>Lasiosphaeria</taxon>
    </lineage>
</organism>
<dbReference type="Proteomes" id="UP001172101">
    <property type="component" value="Unassembled WGS sequence"/>
</dbReference>
<dbReference type="EMBL" id="JAUIRO010000002">
    <property type="protein sequence ID" value="KAK0728709.1"/>
    <property type="molecule type" value="Genomic_DNA"/>
</dbReference>
<sequence>MPANRRAANEHFGTPGKISYLASQEGAAERCLWRPSCGGLLAALGIPRLEESEDYPIDQSLEPISTRTKTGQSLCEKLSAPSR</sequence>
<comment type="caution">
    <text evidence="1">The sequence shown here is derived from an EMBL/GenBank/DDBJ whole genome shotgun (WGS) entry which is preliminary data.</text>
</comment>
<evidence type="ECO:0000313" key="1">
    <source>
        <dbReference type="EMBL" id="KAK0728709.1"/>
    </source>
</evidence>